<reference evidence="1 2" key="1">
    <citation type="submission" date="2024-09" db="EMBL/GenBank/DDBJ databases">
        <authorList>
            <person name="Sun Q."/>
            <person name="Mori K."/>
        </authorList>
    </citation>
    <scope>NUCLEOTIDE SEQUENCE [LARGE SCALE GENOMIC DNA]</scope>
    <source>
        <strain evidence="1 2">KCTC 23076</strain>
    </source>
</reference>
<dbReference type="RefSeq" id="WP_386669113.1">
    <property type="nucleotide sequence ID" value="NZ_JBHLTG010000003.1"/>
</dbReference>
<dbReference type="PANTHER" id="PTHR38453:SF1">
    <property type="entry name" value="CYTOPLASMIC PROTEIN"/>
    <property type="match status" value="1"/>
</dbReference>
<name>A0ABV6RPF9_9GAMM</name>
<comment type="caution">
    <text evidence="1">The sequence shown here is derived from an EMBL/GenBank/DDBJ whole genome shotgun (WGS) entry which is preliminary data.</text>
</comment>
<dbReference type="PANTHER" id="PTHR38453">
    <property type="entry name" value="CYTOPLASMIC PROTEIN-RELATED"/>
    <property type="match status" value="1"/>
</dbReference>
<proteinExistence type="predicted"/>
<accession>A0ABV6RPF9</accession>
<dbReference type="EMBL" id="JBHLTG010000003">
    <property type="protein sequence ID" value="MFC0678875.1"/>
    <property type="molecule type" value="Genomic_DNA"/>
</dbReference>
<keyword evidence="2" id="KW-1185">Reference proteome</keyword>
<dbReference type="Proteomes" id="UP001589896">
    <property type="component" value="Unassembled WGS sequence"/>
</dbReference>
<dbReference type="InterPro" id="IPR007423">
    <property type="entry name" value="Sel_put"/>
</dbReference>
<evidence type="ECO:0000313" key="1">
    <source>
        <dbReference type="EMBL" id="MFC0678875.1"/>
    </source>
</evidence>
<evidence type="ECO:0000313" key="2">
    <source>
        <dbReference type="Proteomes" id="UP001589896"/>
    </source>
</evidence>
<sequence>MSRSKPHAEALRAVRGAVSRAWATAVRSARLAVGVPDYDAYVEHWRLHHPDRAPMDREAFFRERMDARYGRGRSRCC</sequence>
<protein>
    <submittedName>
        <fullName evidence="1">YbdD/YjiX family protein</fullName>
    </submittedName>
</protein>
<dbReference type="Pfam" id="PF04328">
    <property type="entry name" value="Sel_put"/>
    <property type="match status" value="1"/>
</dbReference>
<organism evidence="1 2">
    <name type="scientific">Lysobacter korlensis</name>
    <dbReference type="NCBI Taxonomy" id="553636"/>
    <lineage>
        <taxon>Bacteria</taxon>
        <taxon>Pseudomonadati</taxon>
        <taxon>Pseudomonadota</taxon>
        <taxon>Gammaproteobacteria</taxon>
        <taxon>Lysobacterales</taxon>
        <taxon>Lysobacteraceae</taxon>
        <taxon>Lysobacter</taxon>
    </lineage>
</organism>
<gene>
    <name evidence="1" type="ORF">ACFFGH_13580</name>
</gene>